<dbReference type="InterPro" id="IPR029063">
    <property type="entry name" value="SAM-dependent_MTases_sf"/>
</dbReference>
<dbReference type="OrthoDB" id="8300214at2759"/>
<dbReference type="EMBL" id="MU005778">
    <property type="protein sequence ID" value="KAF2705509.1"/>
    <property type="molecule type" value="Genomic_DNA"/>
</dbReference>
<evidence type="ECO:0000313" key="2">
    <source>
        <dbReference type="Proteomes" id="UP000799428"/>
    </source>
</evidence>
<sequence>MALSNTKPFAGWNSSPTSSFHSPLDSLELRCGQGGFIAALAHHVSTSENDMYKSPVDVVDPIPLDYGNPKTLGQTQLRPKASNLDRHVKFHCAIPVQFRSPFWIAGDPVFGPEHLIFDIALICYSLWCSRSRSEVLQTLTAVRKKCKILYIAEWPLTTGAGAGSVAELGFVDASAYPHILIAITGAAFEAYILTSN</sequence>
<accession>A0A6G1JY24</accession>
<dbReference type="Proteomes" id="UP000799428">
    <property type="component" value="Unassembled WGS sequence"/>
</dbReference>
<proteinExistence type="predicted"/>
<reference evidence="1" key="1">
    <citation type="journal article" date="2020" name="Stud. Mycol.">
        <title>101 Dothideomycetes genomes: a test case for predicting lifestyles and emergence of pathogens.</title>
        <authorList>
            <person name="Haridas S."/>
            <person name="Albert R."/>
            <person name="Binder M."/>
            <person name="Bloem J."/>
            <person name="Labutti K."/>
            <person name="Salamov A."/>
            <person name="Andreopoulos B."/>
            <person name="Baker S."/>
            <person name="Barry K."/>
            <person name="Bills G."/>
            <person name="Bluhm B."/>
            <person name="Cannon C."/>
            <person name="Castanera R."/>
            <person name="Culley D."/>
            <person name="Daum C."/>
            <person name="Ezra D."/>
            <person name="Gonzalez J."/>
            <person name="Henrissat B."/>
            <person name="Kuo A."/>
            <person name="Liang C."/>
            <person name="Lipzen A."/>
            <person name="Lutzoni F."/>
            <person name="Magnuson J."/>
            <person name="Mondo S."/>
            <person name="Nolan M."/>
            <person name="Ohm R."/>
            <person name="Pangilinan J."/>
            <person name="Park H.-J."/>
            <person name="Ramirez L."/>
            <person name="Alfaro M."/>
            <person name="Sun H."/>
            <person name="Tritt A."/>
            <person name="Yoshinaga Y."/>
            <person name="Zwiers L.-H."/>
            <person name="Turgeon B."/>
            <person name="Goodwin S."/>
            <person name="Spatafora J."/>
            <person name="Crous P."/>
            <person name="Grigoriev I."/>
        </authorList>
    </citation>
    <scope>NUCLEOTIDE SEQUENCE</scope>
    <source>
        <strain evidence="1">CBS 279.74</strain>
    </source>
</reference>
<name>A0A6G1JY24_9PLEO</name>
<gene>
    <name evidence="1" type="ORF">K504DRAFT_91795</name>
</gene>
<organism evidence="1 2">
    <name type="scientific">Pleomassaria siparia CBS 279.74</name>
    <dbReference type="NCBI Taxonomy" id="1314801"/>
    <lineage>
        <taxon>Eukaryota</taxon>
        <taxon>Fungi</taxon>
        <taxon>Dikarya</taxon>
        <taxon>Ascomycota</taxon>
        <taxon>Pezizomycotina</taxon>
        <taxon>Dothideomycetes</taxon>
        <taxon>Pleosporomycetidae</taxon>
        <taxon>Pleosporales</taxon>
        <taxon>Pleomassariaceae</taxon>
        <taxon>Pleomassaria</taxon>
    </lineage>
</organism>
<protein>
    <submittedName>
        <fullName evidence="1">Uncharacterized protein</fullName>
    </submittedName>
</protein>
<dbReference type="Gene3D" id="3.40.50.150">
    <property type="entry name" value="Vaccinia Virus protein VP39"/>
    <property type="match status" value="1"/>
</dbReference>
<dbReference type="AlphaFoldDB" id="A0A6G1JY24"/>
<evidence type="ECO:0000313" key="1">
    <source>
        <dbReference type="EMBL" id="KAF2705509.1"/>
    </source>
</evidence>
<keyword evidence="2" id="KW-1185">Reference proteome</keyword>